<protein>
    <submittedName>
        <fullName evidence="1">Uncharacterized protein</fullName>
    </submittedName>
</protein>
<dbReference type="EMBL" id="ML122250">
    <property type="protein sequence ID" value="RPD67256.1"/>
    <property type="molecule type" value="Genomic_DNA"/>
</dbReference>
<dbReference type="Proteomes" id="UP000313359">
    <property type="component" value="Unassembled WGS sequence"/>
</dbReference>
<evidence type="ECO:0000313" key="1">
    <source>
        <dbReference type="EMBL" id="RPD67256.1"/>
    </source>
</evidence>
<organism evidence="1 2">
    <name type="scientific">Lentinus tigrinus ALCF2SS1-6</name>
    <dbReference type="NCBI Taxonomy" id="1328759"/>
    <lineage>
        <taxon>Eukaryota</taxon>
        <taxon>Fungi</taxon>
        <taxon>Dikarya</taxon>
        <taxon>Basidiomycota</taxon>
        <taxon>Agaricomycotina</taxon>
        <taxon>Agaricomycetes</taxon>
        <taxon>Polyporales</taxon>
        <taxon>Polyporaceae</taxon>
        <taxon>Lentinus</taxon>
    </lineage>
</organism>
<keyword evidence="2" id="KW-1185">Reference proteome</keyword>
<accession>A0A5C2T5T8</accession>
<proteinExistence type="predicted"/>
<gene>
    <name evidence="1" type="ORF">L227DRAFT_18732</name>
</gene>
<reference evidence="1" key="1">
    <citation type="journal article" date="2018" name="Genome Biol. Evol.">
        <title>Genomics and development of Lentinus tigrinus, a white-rot wood-decaying mushroom with dimorphic fruiting bodies.</title>
        <authorList>
            <person name="Wu B."/>
            <person name="Xu Z."/>
            <person name="Knudson A."/>
            <person name="Carlson A."/>
            <person name="Chen N."/>
            <person name="Kovaka S."/>
            <person name="LaButti K."/>
            <person name="Lipzen A."/>
            <person name="Pennachio C."/>
            <person name="Riley R."/>
            <person name="Schakwitz W."/>
            <person name="Umezawa K."/>
            <person name="Ohm R.A."/>
            <person name="Grigoriev I.V."/>
            <person name="Nagy L.G."/>
            <person name="Gibbons J."/>
            <person name="Hibbett D."/>
        </authorList>
    </citation>
    <scope>NUCLEOTIDE SEQUENCE [LARGE SCALE GENOMIC DNA]</scope>
    <source>
        <strain evidence="1">ALCF2SS1-6</strain>
    </source>
</reference>
<sequence length="263" mass="28490">MESHSSGLGCGQKNREGGNVICLRGRAHLDYAGSGKFGICMRRGKRVDEMGHMSVGRWASWVWRNEAGRGRGRWASVAGHVPAGLGRGATRRSLSAWTHALPARGESQPECGGRWPTESGRCPDKAGVQPLWGGRLWGEQGCRGRCRCTLLAALVWAGFCGRFAGGWPSVAAACTRVRRVGCALRGMHPRRLGWPLTAFRMFAEISACAATRVLHSACLPCQPMNAIPRFFCPCPPPHPACIYSSPPAPDCFRPSLHFLSVPD</sequence>
<evidence type="ECO:0000313" key="2">
    <source>
        <dbReference type="Proteomes" id="UP000313359"/>
    </source>
</evidence>
<name>A0A5C2T5T8_9APHY</name>
<dbReference type="AlphaFoldDB" id="A0A5C2T5T8"/>